<sequence>MKRLIFFALAFLGGIVQAQTRESCGFSFNANNTRVVVFLNGIGNDFADVCSSSDALGKVINTSNFDRIVIHNRSEAINKDVNELRAQAAYSNLALKTNSMVDLSKMSAQQKTEYYKTLGGMYLSAGSSTEPAVRRIYEFSMYLADRLRKLSEKYERIVLVPHSQGNFYAEAAYAILVNSGNQTALNKIKVVGVASVAASSPNDVYMTNTIDAQVYGSQSANSITYDFYKPLPATDTIVPDNPISFATVDLVKTNGYHSFVSAYLNQTYNSKEKNQTLPSIIGDYVANALKVDVTVDPLAKIIINLNSYSRQTIRNGSSYGGTPIYESDMAISTIPPSALYDEVTMQGMGTEYHEGGVLRFSGSPYLMPQGLPYIKNATTIPAGTIYTFTFRKNGGVVGTKSVTLGVDIPFGTDLKSGLFPFPLYKDYSNLCTKSISAADMLVFPTDSLASYQRLNLNCQNGAELTASSVDAKYRQFSITVSASASPYVSAVGPSTLTRGVPTTVTVYGDRLPDTTVFSIESVVCNGNYTRTAWSVWQTCTAQPGSNASAAVWVKDGPNGSNLVDGDGTKRIEIP</sequence>
<dbReference type="RefSeq" id="WP_191820479.1">
    <property type="nucleotide sequence ID" value="NZ_JACYFT010000006.1"/>
</dbReference>
<evidence type="ECO:0008006" key="4">
    <source>
        <dbReference type="Google" id="ProtNLM"/>
    </source>
</evidence>
<keyword evidence="3" id="KW-1185">Reference proteome</keyword>
<feature type="chain" id="PRO_5038130437" description="IPT/TIG domain-containing protein" evidence="1">
    <location>
        <begin position="19"/>
        <end position="574"/>
    </location>
</feature>
<reference evidence="2" key="1">
    <citation type="submission" date="2020-09" db="EMBL/GenBank/DDBJ databases">
        <title>Genome seq and assembly of Limnohabitants sp.</title>
        <authorList>
            <person name="Chhetri G."/>
        </authorList>
    </citation>
    <scope>NUCLEOTIDE SEQUENCE</scope>
    <source>
        <strain evidence="2">JUR4</strain>
    </source>
</reference>
<gene>
    <name evidence="2" type="ORF">IC609_15730</name>
</gene>
<dbReference type="Proteomes" id="UP000647424">
    <property type="component" value="Unassembled WGS sequence"/>
</dbReference>
<dbReference type="EMBL" id="JACYFT010000006">
    <property type="protein sequence ID" value="MBD8051987.1"/>
    <property type="molecule type" value="Genomic_DNA"/>
</dbReference>
<evidence type="ECO:0000313" key="3">
    <source>
        <dbReference type="Proteomes" id="UP000647424"/>
    </source>
</evidence>
<feature type="signal peptide" evidence="1">
    <location>
        <begin position="1"/>
        <end position="18"/>
    </location>
</feature>
<evidence type="ECO:0000313" key="2">
    <source>
        <dbReference type="EMBL" id="MBD8051987.1"/>
    </source>
</evidence>
<organism evidence="2 3">
    <name type="scientific">Limnohabitans radicicola</name>
    <dbReference type="NCBI Taxonomy" id="2771427"/>
    <lineage>
        <taxon>Bacteria</taxon>
        <taxon>Pseudomonadati</taxon>
        <taxon>Pseudomonadota</taxon>
        <taxon>Betaproteobacteria</taxon>
        <taxon>Burkholderiales</taxon>
        <taxon>Comamonadaceae</taxon>
        <taxon>Limnohabitans</taxon>
    </lineage>
</organism>
<proteinExistence type="predicted"/>
<keyword evidence="1" id="KW-0732">Signal</keyword>
<evidence type="ECO:0000256" key="1">
    <source>
        <dbReference type="SAM" id="SignalP"/>
    </source>
</evidence>
<accession>A0A927FKY7</accession>
<protein>
    <recommendedName>
        <fullName evidence="4">IPT/TIG domain-containing protein</fullName>
    </recommendedName>
</protein>
<dbReference type="AlphaFoldDB" id="A0A927FKY7"/>
<name>A0A927FKY7_9BURK</name>
<comment type="caution">
    <text evidence="2">The sequence shown here is derived from an EMBL/GenBank/DDBJ whole genome shotgun (WGS) entry which is preliminary data.</text>
</comment>